<dbReference type="InterPro" id="IPR018108">
    <property type="entry name" value="MCP_transmembrane"/>
</dbReference>
<dbReference type="SUPFAM" id="SSF103506">
    <property type="entry name" value="Mitochondrial carrier"/>
    <property type="match status" value="1"/>
</dbReference>
<evidence type="ECO:0000256" key="8">
    <source>
        <dbReference type="PROSITE-ProRule" id="PRU00282"/>
    </source>
</evidence>
<accession>A0A9N8D992</accession>
<evidence type="ECO:0000256" key="4">
    <source>
        <dbReference type="ARBA" id="ARBA00022692"/>
    </source>
</evidence>
<dbReference type="Pfam" id="PF00153">
    <property type="entry name" value="Mito_carr"/>
    <property type="match status" value="3"/>
</dbReference>
<evidence type="ECO:0000256" key="5">
    <source>
        <dbReference type="ARBA" id="ARBA00022737"/>
    </source>
</evidence>
<dbReference type="EMBL" id="CAICTM010000006">
    <property type="protein sequence ID" value="CAB9496589.1"/>
    <property type="molecule type" value="Genomic_DNA"/>
</dbReference>
<evidence type="ECO:0000256" key="7">
    <source>
        <dbReference type="ARBA" id="ARBA00023136"/>
    </source>
</evidence>
<dbReference type="InterPro" id="IPR050391">
    <property type="entry name" value="Mito_Metabolite_Transporter"/>
</dbReference>
<feature type="signal peptide" evidence="10">
    <location>
        <begin position="1"/>
        <end position="18"/>
    </location>
</feature>
<dbReference type="OrthoDB" id="756301at2759"/>
<evidence type="ECO:0000256" key="2">
    <source>
        <dbReference type="ARBA" id="ARBA00006375"/>
    </source>
</evidence>
<keyword evidence="4 8" id="KW-0812">Transmembrane</keyword>
<dbReference type="GO" id="GO:0016020">
    <property type="term" value="C:membrane"/>
    <property type="evidence" value="ECO:0007669"/>
    <property type="project" value="UniProtKB-SubCell"/>
</dbReference>
<keyword evidence="10" id="KW-0732">Signal</keyword>
<evidence type="ECO:0000313" key="12">
    <source>
        <dbReference type="Proteomes" id="UP001153069"/>
    </source>
</evidence>
<dbReference type="InterPro" id="IPR023395">
    <property type="entry name" value="MCP_dom_sf"/>
</dbReference>
<evidence type="ECO:0000256" key="1">
    <source>
        <dbReference type="ARBA" id="ARBA00004141"/>
    </source>
</evidence>
<evidence type="ECO:0000256" key="6">
    <source>
        <dbReference type="ARBA" id="ARBA00022989"/>
    </source>
</evidence>
<keyword evidence="5" id="KW-0677">Repeat</keyword>
<reference evidence="11" key="1">
    <citation type="submission" date="2020-06" db="EMBL/GenBank/DDBJ databases">
        <authorList>
            <consortium name="Plant Systems Biology data submission"/>
        </authorList>
    </citation>
    <scope>NUCLEOTIDE SEQUENCE</scope>
    <source>
        <strain evidence="11">D6</strain>
    </source>
</reference>
<dbReference type="AlphaFoldDB" id="A0A9N8D992"/>
<feature type="repeat" description="Solcar" evidence="8">
    <location>
        <begin position="118"/>
        <end position="209"/>
    </location>
</feature>
<proteinExistence type="inferred from homology"/>
<evidence type="ECO:0000256" key="9">
    <source>
        <dbReference type="RuleBase" id="RU000488"/>
    </source>
</evidence>
<dbReference type="Gene3D" id="1.50.40.10">
    <property type="entry name" value="Mitochondrial carrier domain"/>
    <property type="match status" value="1"/>
</dbReference>
<feature type="repeat" description="Solcar" evidence="8">
    <location>
        <begin position="219"/>
        <end position="309"/>
    </location>
</feature>
<keyword evidence="6" id="KW-1133">Transmembrane helix</keyword>
<gene>
    <name evidence="11" type="ORF">SEMRO_6_G005600.1</name>
</gene>
<organism evidence="11 12">
    <name type="scientific">Seminavis robusta</name>
    <dbReference type="NCBI Taxonomy" id="568900"/>
    <lineage>
        <taxon>Eukaryota</taxon>
        <taxon>Sar</taxon>
        <taxon>Stramenopiles</taxon>
        <taxon>Ochrophyta</taxon>
        <taxon>Bacillariophyta</taxon>
        <taxon>Bacillariophyceae</taxon>
        <taxon>Bacillariophycidae</taxon>
        <taxon>Naviculales</taxon>
        <taxon>Naviculaceae</taxon>
        <taxon>Seminavis</taxon>
    </lineage>
</organism>
<dbReference type="PANTHER" id="PTHR45618">
    <property type="entry name" value="MITOCHONDRIAL DICARBOXYLATE CARRIER-RELATED"/>
    <property type="match status" value="1"/>
</dbReference>
<keyword evidence="3 9" id="KW-0813">Transport</keyword>
<evidence type="ECO:0000256" key="10">
    <source>
        <dbReference type="SAM" id="SignalP"/>
    </source>
</evidence>
<sequence length="315" mass="34118">MTIPLLLATSAATTAAAAAPAPAKASDLPKSVIFATSGLGGCMGWAIVHPANTLAVRSNLASMSGQTFSFKKMVEKQGLMSLYDGLSAGVLRQVFYASSRFGLFETFRDKLHQIRGKTDFAARVGVGAITGGIAAYISCPMEVAVVRMSNDSSLPVEERRNYKGVVDTATRIVKEEGIGAFWRGSNPFVARAMMVGVFQVATLDQFKDMYASYLNQKKNSIPNVFSAAMTSGLIYSMATMPLEASKNRMASQKPDAAGNLPYKGIVQTLTKVAKDEGVMALYNGFFPYYMRCGGHTVTMFIFVQLLRDFYTKKML</sequence>
<protein>
    <submittedName>
        <fullName evidence="11">Mitochondrial 2-oxoglutarate/malate carrier protein</fullName>
    </submittedName>
</protein>
<comment type="caution">
    <text evidence="11">The sequence shown here is derived from an EMBL/GenBank/DDBJ whole genome shotgun (WGS) entry which is preliminary data.</text>
</comment>
<evidence type="ECO:0000313" key="11">
    <source>
        <dbReference type="EMBL" id="CAB9496589.1"/>
    </source>
</evidence>
<dbReference type="PROSITE" id="PS50920">
    <property type="entry name" value="SOLCAR"/>
    <property type="match status" value="3"/>
</dbReference>
<dbReference type="Proteomes" id="UP001153069">
    <property type="component" value="Unassembled WGS sequence"/>
</dbReference>
<comment type="similarity">
    <text evidence="2 9">Belongs to the mitochondrial carrier (TC 2.A.29) family.</text>
</comment>
<name>A0A9N8D992_9STRA</name>
<evidence type="ECO:0000256" key="3">
    <source>
        <dbReference type="ARBA" id="ARBA00022448"/>
    </source>
</evidence>
<feature type="repeat" description="Solcar" evidence="8">
    <location>
        <begin position="32"/>
        <end position="110"/>
    </location>
</feature>
<comment type="subcellular location">
    <subcellularLocation>
        <location evidence="1">Membrane</location>
        <topology evidence="1">Multi-pass membrane protein</topology>
    </subcellularLocation>
</comment>
<feature type="chain" id="PRO_5040374804" evidence="10">
    <location>
        <begin position="19"/>
        <end position="315"/>
    </location>
</feature>
<keyword evidence="7 8" id="KW-0472">Membrane</keyword>
<keyword evidence="12" id="KW-1185">Reference proteome</keyword>